<dbReference type="EMBL" id="BGPR01005058">
    <property type="protein sequence ID" value="GBN06380.1"/>
    <property type="molecule type" value="Genomic_DNA"/>
</dbReference>
<dbReference type="Proteomes" id="UP000499080">
    <property type="component" value="Unassembled WGS sequence"/>
</dbReference>
<evidence type="ECO:0000313" key="2">
    <source>
        <dbReference type="Proteomes" id="UP000499080"/>
    </source>
</evidence>
<gene>
    <name evidence="1" type="ORF">AVEN_38033_1</name>
</gene>
<sequence>MCSPARFPSFSLSRNKSCQSVRKGGVQSSNACDSGFLLELEVDRRNYKYDLERRGCCGTVCSCKGKREWYLDGVRLPFDSNWWV</sequence>
<accession>A0A4Y2KWF8</accession>
<comment type="caution">
    <text evidence="1">The sequence shown here is derived from an EMBL/GenBank/DDBJ whole genome shotgun (WGS) entry which is preliminary data.</text>
</comment>
<keyword evidence="2" id="KW-1185">Reference proteome</keyword>
<protein>
    <submittedName>
        <fullName evidence="1">Uncharacterized protein</fullName>
    </submittedName>
</protein>
<evidence type="ECO:0000313" key="1">
    <source>
        <dbReference type="EMBL" id="GBN06380.1"/>
    </source>
</evidence>
<organism evidence="1 2">
    <name type="scientific">Araneus ventricosus</name>
    <name type="common">Orbweaver spider</name>
    <name type="synonym">Epeira ventricosa</name>
    <dbReference type="NCBI Taxonomy" id="182803"/>
    <lineage>
        <taxon>Eukaryota</taxon>
        <taxon>Metazoa</taxon>
        <taxon>Ecdysozoa</taxon>
        <taxon>Arthropoda</taxon>
        <taxon>Chelicerata</taxon>
        <taxon>Arachnida</taxon>
        <taxon>Araneae</taxon>
        <taxon>Araneomorphae</taxon>
        <taxon>Entelegynae</taxon>
        <taxon>Araneoidea</taxon>
        <taxon>Araneidae</taxon>
        <taxon>Araneus</taxon>
    </lineage>
</organism>
<reference evidence="1 2" key="1">
    <citation type="journal article" date="2019" name="Sci. Rep.">
        <title>Orb-weaving spider Araneus ventricosus genome elucidates the spidroin gene catalogue.</title>
        <authorList>
            <person name="Kono N."/>
            <person name="Nakamura H."/>
            <person name="Ohtoshi R."/>
            <person name="Moran D.A.P."/>
            <person name="Shinohara A."/>
            <person name="Yoshida Y."/>
            <person name="Fujiwara M."/>
            <person name="Mori M."/>
            <person name="Tomita M."/>
            <person name="Arakawa K."/>
        </authorList>
    </citation>
    <scope>NUCLEOTIDE SEQUENCE [LARGE SCALE GENOMIC DNA]</scope>
</reference>
<proteinExistence type="predicted"/>
<dbReference type="AlphaFoldDB" id="A0A4Y2KWF8"/>
<name>A0A4Y2KWF8_ARAVE</name>